<sequence length="177" mass="19545">MRACAYVVGPPDGPGAALTDLARGLGFPVVQNYAGLATAETQAQQTPLLFFLFAAVDEVSGLKTVADAIRFSPSRRIRFSPMVYFSESPLVEAIRTCVEMGFDDVLTLPFTQQRVASRLERLVDHTQVYFETATYLGPDRGAQQTHGRSGLQYRRLEIIRSPTRGVSVMRDEMQVAV</sequence>
<dbReference type="AlphaFoldDB" id="A0A1E5XQP8"/>
<dbReference type="RefSeq" id="WP_069909889.1">
    <property type="nucleotide sequence ID" value="NZ_LAJE02000178.1"/>
</dbReference>
<organism evidence="1 2">
    <name type="scientific">Devosia insulae DS-56</name>
    <dbReference type="NCBI Taxonomy" id="1116389"/>
    <lineage>
        <taxon>Bacteria</taxon>
        <taxon>Pseudomonadati</taxon>
        <taxon>Pseudomonadota</taxon>
        <taxon>Alphaproteobacteria</taxon>
        <taxon>Hyphomicrobiales</taxon>
        <taxon>Devosiaceae</taxon>
        <taxon>Devosia</taxon>
    </lineage>
</organism>
<accession>A0A1E5XQP8</accession>
<dbReference type="OrthoDB" id="7202050at2"/>
<reference evidence="1 2" key="1">
    <citation type="journal article" date="2015" name="Genome Announc.">
        <title>Genome Assemblies of Three Soil-Associated Devosia species: D. insulae, D. limi, and D. soli.</title>
        <authorList>
            <person name="Hassan Y.I."/>
            <person name="Lepp D."/>
            <person name="Zhou T."/>
        </authorList>
    </citation>
    <scope>NUCLEOTIDE SEQUENCE [LARGE SCALE GENOMIC DNA]</scope>
    <source>
        <strain evidence="1 2">DS-56</strain>
    </source>
</reference>
<evidence type="ECO:0000313" key="2">
    <source>
        <dbReference type="Proteomes" id="UP000095463"/>
    </source>
</evidence>
<comment type="caution">
    <text evidence="1">The sequence shown here is derived from an EMBL/GenBank/DDBJ whole genome shotgun (WGS) entry which is preliminary data.</text>
</comment>
<dbReference type="SUPFAM" id="SSF52172">
    <property type="entry name" value="CheY-like"/>
    <property type="match status" value="1"/>
</dbReference>
<name>A0A1E5XQP8_9HYPH</name>
<evidence type="ECO:0008006" key="3">
    <source>
        <dbReference type="Google" id="ProtNLM"/>
    </source>
</evidence>
<keyword evidence="2" id="KW-1185">Reference proteome</keyword>
<proteinExistence type="predicted"/>
<protein>
    <recommendedName>
        <fullName evidence="3">Response regulatory domain-containing protein</fullName>
    </recommendedName>
</protein>
<dbReference type="Proteomes" id="UP000095463">
    <property type="component" value="Unassembled WGS sequence"/>
</dbReference>
<dbReference type="Gene3D" id="3.40.50.2300">
    <property type="match status" value="1"/>
</dbReference>
<dbReference type="InterPro" id="IPR011006">
    <property type="entry name" value="CheY-like_superfamily"/>
</dbReference>
<gene>
    <name evidence="1" type="ORF">VW23_018860</name>
</gene>
<dbReference type="EMBL" id="LAJE02000178">
    <property type="protein sequence ID" value="OEO30903.1"/>
    <property type="molecule type" value="Genomic_DNA"/>
</dbReference>
<evidence type="ECO:0000313" key="1">
    <source>
        <dbReference type="EMBL" id="OEO30903.1"/>
    </source>
</evidence>